<dbReference type="CDD" id="cd04301">
    <property type="entry name" value="NAT_SF"/>
    <property type="match status" value="1"/>
</dbReference>
<sequence length="150" mass="16620">MNRLSIAPARAADTPGLYALFNAARAHSGHFPPHTHSIDEFRAVTEGERILVARRGHTLAGFAAIWVPDAFLHHLFIAPELQRQGIGRQLLDATLARFGAPMTLKCITTNTPARRFYEATGWQARETAMGPDGPYVLYAREIDPESTLDR</sequence>
<dbReference type="KEGG" id="azq:G3580_12780"/>
<reference evidence="4 5" key="1">
    <citation type="submission" date="2020-02" db="EMBL/GenBank/DDBJ databases">
        <title>Nitrogenibacter mangrovi gen. nov., sp. nov. isolated from mangrove sediment, a denitrifying betaproteobacterium.</title>
        <authorList>
            <person name="Liao H."/>
            <person name="Tian Y."/>
        </authorList>
    </citation>
    <scope>NUCLEOTIDE SEQUENCE [LARGE SCALE GENOMIC DNA]</scope>
    <source>
        <strain evidence="4 5">M9-3-2</strain>
    </source>
</reference>
<dbReference type="PROSITE" id="PS51186">
    <property type="entry name" value="GNAT"/>
    <property type="match status" value="1"/>
</dbReference>
<dbReference type="SUPFAM" id="SSF55729">
    <property type="entry name" value="Acyl-CoA N-acyltransferases (Nat)"/>
    <property type="match status" value="1"/>
</dbReference>
<dbReference type="AlphaFoldDB" id="A0A6C1B5V7"/>
<evidence type="ECO:0000313" key="5">
    <source>
        <dbReference type="Proteomes" id="UP000501991"/>
    </source>
</evidence>
<dbReference type="RefSeq" id="WP_173766076.1">
    <property type="nucleotide sequence ID" value="NZ_CP048836.1"/>
</dbReference>
<dbReference type="Gene3D" id="3.40.630.30">
    <property type="match status" value="1"/>
</dbReference>
<dbReference type="Pfam" id="PF00583">
    <property type="entry name" value="Acetyltransf_1"/>
    <property type="match status" value="1"/>
</dbReference>
<evidence type="ECO:0000256" key="2">
    <source>
        <dbReference type="ARBA" id="ARBA00023315"/>
    </source>
</evidence>
<evidence type="ECO:0000313" key="4">
    <source>
        <dbReference type="EMBL" id="QID18429.1"/>
    </source>
</evidence>
<keyword evidence="5" id="KW-1185">Reference proteome</keyword>
<keyword evidence="2" id="KW-0012">Acyltransferase</keyword>
<protein>
    <submittedName>
        <fullName evidence="4">GNAT family N-acetyltransferase</fullName>
    </submittedName>
</protein>
<dbReference type="EMBL" id="CP048836">
    <property type="protein sequence ID" value="QID18429.1"/>
    <property type="molecule type" value="Genomic_DNA"/>
</dbReference>
<dbReference type="InterPro" id="IPR000182">
    <property type="entry name" value="GNAT_dom"/>
</dbReference>
<dbReference type="PANTHER" id="PTHR43877:SF1">
    <property type="entry name" value="ACETYLTRANSFERASE"/>
    <property type="match status" value="1"/>
</dbReference>
<dbReference type="InterPro" id="IPR016181">
    <property type="entry name" value="Acyl_CoA_acyltransferase"/>
</dbReference>
<keyword evidence="1 4" id="KW-0808">Transferase</keyword>
<proteinExistence type="predicted"/>
<feature type="domain" description="N-acetyltransferase" evidence="3">
    <location>
        <begin position="4"/>
        <end position="143"/>
    </location>
</feature>
<evidence type="ECO:0000256" key="1">
    <source>
        <dbReference type="ARBA" id="ARBA00022679"/>
    </source>
</evidence>
<dbReference type="InterPro" id="IPR050832">
    <property type="entry name" value="Bact_Acetyltransf"/>
</dbReference>
<organism evidence="4 5">
    <name type="scientific">Nitrogeniibacter mangrovi</name>
    <dbReference type="NCBI Taxonomy" id="2016596"/>
    <lineage>
        <taxon>Bacteria</taxon>
        <taxon>Pseudomonadati</taxon>
        <taxon>Pseudomonadota</taxon>
        <taxon>Betaproteobacteria</taxon>
        <taxon>Rhodocyclales</taxon>
        <taxon>Zoogloeaceae</taxon>
        <taxon>Nitrogeniibacter</taxon>
    </lineage>
</organism>
<name>A0A6C1B5V7_9RHOO</name>
<gene>
    <name evidence="4" type="ORF">G3580_12780</name>
</gene>
<dbReference type="GO" id="GO:0016747">
    <property type="term" value="F:acyltransferase activity, transferring groups other than amino-acyl groups"/>
    <property type="evidence" value="ECO:0007669"/>
    <property type="project" value="InterPro"/>
</dbReference>
<dbReference type="Proteomes" id="UP000501991">
    <property type="component" value="Chromosome"/>
</dbReference>
<dbReference type="PANTHER" id="PTHR43877">
    <property type="entry name" value="AMINOALKYLPHOSPHONATE N-ACETYLTRANSFERASE-RELATED-RELATED"/>
    <property type="match status" value="1"/>
</dbReference>
<accession>A0A6C1B5V7</accession>
<evidence type="ECO:0000259" key="3">
    <source>
        <dbReference type="PROSITE" id="PS51186"/>
    </source>
</evidence>